<evidence type="ECO:0000256" key="6">
    <source>
        <dbReference type="ARBA" id="ARBA00022918"/>
    </source>
</evidence>
<dbReference type="PANTHER" id="PTHR37984">
    <property type="entry name" value="PROTEIN CBG26694"/>
    <property type="match status" value="1"/>
</dbReference>
<evidence type="ECO:0000256" key="2">
    <source>
        <dbReference type="ARBA" id="ARBA00022695"/>
    </source>
</evidence>
<feature type="domain" description="Reverse transcriptase RNase H-like" evidence="8">
    <location>
        <begin position="192"/>
        <end position="295"/>
    </location>
</feature>
<dbReference type="Gene3D" id="3.30.70.270">
    <property type="match status" value="1"/>
</dbReference>
<feature type="domain" description="Reverse transcriptase" evidence="7">
    <location>
        <begin position="55"/>
        <end position="174"/>
    </location>
</feature>
<dbReference type="CDD" id="cd09274">
    <property type="entry name" value="RNase_HI_RT_Ty3"/>
    <property type="match status" value="1"/>
</dbReference>
<dbReference type="GO" id="GO:0004519">
    <property type="term" value="F:endonuclease activity"/>
    <property type="evidence" value="ECO:0007669"/>
    <property type="project" value="UniProtKB-KW"/>
</dbReference>
<reference evidence="9" key="1">
    <citation type="submission" date="2018-05" db="EMBL/GenBank/DDBJ databases">
        <title>Draft genome of Mucuna pruriens seed.</title>
        <authorList>
            <person name="Nnadi N.E."/>
            <person name="Vos R."/>
            <person name="Hasami M.H."/>
            <person name="Devisetty U.K."/>
            <person name="Aguiy J.C."/>
        </authorList>
    </citation>
    <scope>NUCLEOTIDE SEQUENCE [LARGE SCALE GENOMIC DNA]</scope>
    <source>
        <strain evidence="9">JCA_2017</strain>
    </source>
</reference>
<evidence type="ECO:0000256" key="1">
    <source>
        <dbReference type="ARBA" id="ARBA00022679"/>
    </source>
</evidence>
<dbReference type="Gene3D" id="3.10.10.10">
    <property type="entry name" value="HIV Type 1 Reverse Transcriptase, subunit A, domain 1"/>
    <property type="match status" value="1"/>
</dbReference>
<dbReference type="OrthoDB" id="1305764at2759"/>
<dbReference type="Gene3D" id="3.10.20.370">
    <property type="match status" value="1"/>
</dbReference>
<evidence type="ECO:0000256" key="3">
    <source>
        <dbReference type="ARBA" id="ARBA00022722"/>
    </source>
</evidence>
<protein>
    <recommendedName>
        <fullName evidence="11">Retrovirus-related Pol polyprotein</fullName>
    </recommendedName>
</protein>
<keyword evidence="5" id="KW-0378">Hydrolase</keyword>
<dbReference type="InterPro" id="IPR050951">
    <property type="entry name" value="Retrovirus_Pol_polyprotein"/>
</dbReference>
<dbReference type="InterPro" id="IPR043502">
    <property type="entry name" value="DNA/RNA_pol_sf"/>
</dbReference>
<dbReference type="PANTHER" id="PTHR37984:SF5">
    <property type="entry name" value="PROTEIN NYNRIN-LIKE"/>
    <property type="match status" value="1"/>
</dbReference>
<evidence type="ECO:0000256" key="5">
    <source>
        <dbReference type="ARBA" id="ARBA00022801"/>
    </source>
</evidence>
<dbReference type="Pfam" id="PF17917">
    <property type="entry name" value="RT_RNaseH"/>
    <property type="match status" value="1"/>
</dbReference>
<evidence type="ECO:0000259" key="7">
    <source>
        <dbReference type="Pfam" id="PF00078"/>
    </source>
</evidence>
<dbReference type="InterPro" id="IPR000477">
    <property type="entry name" value="RT_dom"/>
</dbReference>
<feature type="non-terminal residue" evidence="9">
    <location>
        <position position="1"/>
    </location>
</feature>
<dbReference type="InterPro" id="IPR043128">
    <property type="entry name" value="Rev_trsase/Diguanyl_cyclase"/>
</dbReference>
<keyword evidence="1" id="KW-0808">Transferase</keyword>
<proteinExistence type="predicted"/>
<evidence type="ECO:0000259" key="8">
    <source>
        <dbReference type="Pfam" id="PF17917"/>
    </source>
</evidence>
<dbReference type="GO" id="GO:0016787">
    <property type="term" value="F:hydrolase activity"/>
    <property type="evidence" value="ECO:0007669"/>
    <property type="project" value="UniProtKB-KW"/>
</dbReference>
<keyword evidence="6" id="KW-0695">RNA-directed DNA polymerase</keyword>
<sequence length="418" mass="47749">MEEDIKPIRQQQRRLNPTILDVVKKEVTKLLAAGIIYPISDSQWVSPVQVVPKKSGMTVMKNQQDELRVCIDYRRLNQATRKDHFPLPFIDQVLEKLSGKSHYYFLDGFSGYMQIHIAPEDQHKTTFTCPFGTFAYTRMPFGLCNALSTFQRCMTSIFSDLLQDCMEVFMDDFTELKSRLTSSPILQAPNWDLPFELMCDASNSALGAVLGQKAGVGQPTHVIAYASRTMDPTQQNYTTIEKELLAIVFALEKFPSYLLGSKIIVFSDHAVLRYLLKKPDAKPRLIKWMLLLQEFDLEIRDKKKGTKNSLAYHFSRIEKESEPMPIRDEFPDEKLLHITSATPWFADICNCMATSRFPPKASRAYKDKVRSNAKYYIWDDPFGDCAATRLSAGVFLTSRPIRSSSSAIRPLEEAGKDY</sequence>
<dbReference type="InterPro" id="IPR041373">
    <property type="entry name" value="RT_RNaseH"/>
</dbReference>
<dbReference type="FunFam" id="3.10.20.370:FF:000001">
    <property type="entry name" value="Retrovirus-related Pol polyprotein from transposon 17.6-like protein"/>
    <property type="match status" value="1"/>
</dbReference>
<name>A0A371FF40_MUCPR</name>
<dbReference type="EMBL" id="QJKJ01009339">
    <property type="protein sequence ID" value="RDX76918.1"/>
    <property type="molecule type" value="Genomic_DNA"/>
</dbReference>
<dbReference type="CDD" id="cd01647">
    <property type="entry name" value="RT_LTR"/>
    <property type="match status" value="1"/>
</dbReference>
<dbReference type="Proteomes" id="UP000257109">
    <property type="component" value="Unassembled WGS sequence"/>
</dbReference>
<evidence type="ECO:0000313" key="10">
    <source>
        <dbReference type="Proteomes" id="UP000257109"/>
    </source>
</evidence>
<evidence type="ECO:0000256" key="4">
    <source>
        <dbReference type="ARBA" id="ARBA00022759"/>
    </source>
</evidence>
<evidence type="ECO:0000313" key="9">
    <source>
        <dbReference type="EMBL" id="RDX76918.1"/>
    </source>
</evidence>
<keyword evidence="2" id="KW-0548">Nucleotidyltransferase</keyword>
<accession>A0A371FF40</accession>
<evidence type="ECO:0008006" key="11">
    <source>
        <dbReference type="Google" id="ProtNLM"/>
    </source>
</evidence>
<dbReference type="SUPFAM" id="SSF56672">
    <property type="entry name" value="DNA/RNA polymerases"/>
    <property type="match status" value="1"/>
</dbReference>
<comment type="caution">
    <text evidence="9">The sequence shown here is derived from an EMBL/GenBank/DDBJ whole genome shotgun (WGS) entry which is preliminary data.</text>
</comment>
<dbReference type="GO" id="GO:0003964">
    <property type="term" value="F:RNA-directed DNA polymerase activity"/>
    <property type="evidence" value="ECO:0007669"/>
    <property type="project" value="UniProtKB-KW"/>
</dbReference>
<dbReference type="Pfam" id="PF00078">
    <property type="entry name" value="RVT_1"/>
    <property type="match status" value="1"/>
</dbReference>
<organism evidence="9 10">
    <name type="scientific">Mucuna pruriens</name>
    <name type="common">Velvet bean</name>
    <name type="synonym">Dolichos pruriens</name>
    <dbReference type="NCBI Taxonomy" id="157652"/>
    <lineage>
        <taxon>Eukaryota</taxon>
        <taxon>Viridiplantae</taxon>
        <taxon>Streptophyta</taxon>
        <taxon>Embryophyta</taxon>
        <taxon>Tracheophyta</taxon>
        <taxon>Spermatophyta</taxon>
        <taxon>Magnoliopsida</taxon>
        <taxon>eudicotyledons</taxon>
        <taxon>Gunneridae</taxon>
        <taxon>Pentapetalae</taxon>
        <taxon>rosids</taxon>
        <taxon>fabids</taxon>
        <taxon>Fabales</taxon>
        <taxon>Fabaceae</taxon>
        <taxon>Papilionoideae</taxon>
        <taxon>50 kb inversion clade</taxon>
        <taxon>NPAAA clade</taxon>
        <taxon>indigoferoid/millettioid clade</taxon>
        <taxon>Phaseoleae</taxon>
        <taxon>Mucuna</taxon>
    </lineage>
</organism>
<dbReference type="AlphaFoldDB" id="A0A371FF40"/>
<keyword evidence="10" id="KW-1185">Reference proteome</keyword>
<gene>
    <name evidence="9" type="ORF">CR513_43044</name>
</gene>
<keyword evidence="4" id="KW-0255">Endonuclease</keyword>
<keyword evidence="3" id="KW-0540">Nuclease</keyword>